<reference evidence="2 3" key="1">
    <citation type="submission" date="2015-10" db="EMBL/GenBank/DDBJ databases">
        <title>Draft genome sequence of Salegentibacter salinarum KCTC 12975.</title>
        <authorList>
            <person name="Lin W."/>
            <person name="Zheng Q."/>
        </authorList>
    </citation>
    <scope>NUCLEOTIDE SEQUENCE [LARGE SCALE GENOMIC DNA]</scope>
    <source>
        <strain evidence="2 3">KCTC 12975</strain>
    </source>
</reference>
<dbReference type="RefSeq" id="WP_079714120.1">
    <property type="nucleotide sequence ID" value="NZ_FUZC01000014.1"/>
</dbReference>
<name>A0A2N0TVX1_9FLAO</name>
<accession>A0A2N0TVX1</accession>
<dbReference type="PROSITE" id="PS50925">
    <property type="entry name" value="BLUF"/>
    <property type="match status" value="1"/>
</dbReference>
<evidence type="ECO:0000313" key="2">
    <source>
        <dbReference type="EMBL" id="PKD18880.1"/>
    </source>
</evidence>
<dbReference type="Proteomes" id="UP000232673">
    <property type="component" value="Unassembled WGS sequence"/>
</dbReference>
<comment type="caution">
    <text evidence="2">The sequence shown here is derived from an EMBL/GenBank/DDBJ whole genome shotgun (WGS) entry which is preliminary data.</text>
</comment>
<dbReference type="AlphaFoldDB" id="A0A2N0TVX1"/>
<gene>
    <name evidence="2" type="ORF">APR41_17305</name>
</gene>
<protein>
    <recommendedName>
        <fullName evidence="1">BLUF domain-containing protein</fullName>
    </recommendedName>
</protein>
<organism evidence="2 3">
    <name type="scientific">Salegentibacter salinarum</name>
    <dbReference type="NCBI Taxonomy" id="447422"/>
    <lineage>
        <taxon>Bacteria</taxon>
        <taxon>Pseudomonadati</taxon>
        <taxon>Bacteroidota</taxon>
        <taxon>Flavobacteriia</taxon>
        <taxon>Flavobacteriales</taxon>
        <taxon>Flavobacteriaceae</taxon>
        <taxon>Salegentibacter</taxon>
    </lineage>
</organism>
<feature type="domain" description="BLUF" evidence="1">
    <location>
        <begin position="2"/>
        <end position="93"/>
    </location>
</feature>
<proteinExistence type="predicted"/>
<keyword evidence="3" id="KW-1185">Reference proteome</keyword>
<sequence length="136" mass="15751">MRYAISYVSTANPALSETEIQEALDFSKDWNNNHNITGILLYSQGNFFQVLEGEEQLLKDLIDRIKTDERHQNVITIFQKSIPNTQFDGYQADFISLNDRYNDENFDTYLAQISLLNPSIQSSVKYILNKFTEGIK</sequence>
<dbReference type="OrthoDB" id="1122028at2"/>
<dbReference type="Pfam" id="PF04940">
    <property type="entry name" value="BLUF"/>
    <property type="match status" value="1"/>
</dbReference>
<evidence type="ECO:0000259" key="1">
    <source>
        <dbReference type="PROSITE" id="PS50925"/>
    </source>
</evidence>
<dbReference type="GO" id="GO:0009882">
    <property type="term" value="F:blue light photoreceptor activity"/>
    <property type="evidence" value="ECO:0007669"/>
    <property type="project" value="InterPro"/>
</dbReference>
<evidence type="ECO:0000313" key="3">
    <source>
        <dbReference type="Proteomes" id="UP000232673"/>
    </source>
</evidence>
<dbReference type="GO" id="GO:0071949">
    <property type="term" value="F:FAD binding"/>
    <property type="evidence" value="ECO:0007669"/>
    <property type="project" value="InterPro"/>
</dbReference>
<dbReference type="InterPro" id="IPR007024">
    <property type="entry name" value="BLUF_domain"/>
</dbReference>
<dbReference type="EMBL" id="LKTS01000019">
    <property type="protein sequence ID" value="PKD18880.1"/>
    <property type="molecule type" value="Genomic_DNA"/>
</dbReference>
<dbReference type="SMART" id="SM01034">
    <property type="entry name" value="BLUF"/>
    <property type="match status" value="1"/>
</dbReference>
<dbReference type="Gene3D" id="3.30.70.100">
    <property type="match status" value="1"/>
</dbReference>
<dbReference type="STRING" id="447422.SAMN05660903_03110"/>
<dbReference type="SUPFAM" id="SSF54975">
    <property type="entry name" value="Acylphosphatase/BLUF domain-like"/>
    <property type="match status" value="1"/>
</dbReference>
<dbReference type="InterPro" id="IPR036046">
    <property type="entry name" value="Acylphosphatase-like_dom_sf"/>
</dbReference>